<evidence type="ECO:0000313" key="3">
    <source>
        <dbReference type="EMBL" id="MBI6873262.1"/>
    </source>
</evidence>
<dbReference type="InterPro" id="IPR017896">
    <property type="entry name" value="4Fe4S_Fe-S-bd"/>
</dbReference>
<evidence type="ECO:0000259" key="2">
    <source>
        <dbReference type="PROSITE" id="PS51379"/>
    </source>
</evidence>
<sequence>MNLLAEQIKNTALSMGYEKCGIIKISDMSGYEEKLNERIERIPATKPYYEGFYPFAHLQDTYPWAKSIVICARQYGKYHIPDHLEGLIAKYYLVDSRRDENSEDFQDSLKFEAYMQELGIKTATERKFGITALRWAALKAGLGIVRKNNFFYTDSGSWVHLEAWLIDKELESVEIPKLKKCPEKCNLCIKSCPTSSLSEPYTMNRSSCVSCLTTFEGWDLPHEKFNDEMGGWVFGCDVCQNVCPMNKGAWNATEEFPGLSELSKHISLEKILKMDYTFLENVMQPKFWYIEKHNVWRWKTNAINAMVNDYKEQYREYIFYACKDSNAKVREMAEWAIQKLNLLPHKPGTS</sequence>
<protein>
    <submittedName>
        <fullName evidence="3">Epoxyqueuosine reductase</fullName>
    </submittedName>
</protein>
<dbReference type="RefSeq" id="WP_211142727.1">
    <property type="nucleotide sequence ID" value="NZ_JAEEGB010000013.1"/>
</dbReference>
<dbReference type="PANTHER" id="PTHR30002:SF4">
    <property type="entry name" value="EPOXYQUEUOSINE REDUCTASE"/>
    <property type="match status" value="1"/>
</dbReference>
<dbReference type="SUPFAM" id="SSF46548">
    <property type="entry name" value="alpha-helical ferredoxin"/>
    <property type="match status" value="1"/>
</dbReference>
<dbReference type="GO" id="GO:0051539">
    <property type="term" value="F:4 iron, 4 sulfur cluster binding"/>
    <property type="evidence" value="ECO:0007669"/>
    <property type="project" value="UniProtKB-KW"/>
</dbReference>
<gene>
    <name evidence="3" type="ORF">I6U51_11170</name>
</gene>
<evidence type="ECO:0000313" key="4">
    <source>
        <dbReference type="Proteomes" id="UP000622687"/>
    </source>
</evidence>
<dbReference type="Proteomes" id="UP000622687">
    <property type="component" value="Unassembled WGS sequence"/>
</dbReference>
<keyword evidence="1" id="KW-0408">Iron</keyword>
<accession>A0A934HYA7</accession>
<name>A0A934HYA7_9CLOT</name>
<comment type="caution">
    <text evidence="3">The sequence shown here is derived from an EMBL/GenBank/DDBJ whole genome shotgun (WGS) entry which is preliminary data.</text>
</comment>
<organism evidence="3 4">
    <name type="scientific">Clostridium aciditolerans</name>
    <dbReference type="NCBI Taxonomy" id="339861"/>
    <lineage>
        <taxon>Bacteria</taxon>
        <taxon>Bacillati</taxon>
        <taxon>Bacillota</taxon>
        <taxon>Clostridia</taxon>
        <taxon>Eubacteriales</taxon>
        <taxon>Clostridiaceae</taxon>
        <taxon>Clostridium</taxon>
    </lineage>
</organism>
<dbReference type="Pfam" id="PF13484">
    <property type="entry name" value="Fer4_16"/>
    <property type="match status" value="1"/>
</dbReference>
<keyword evidence="1" id="KW-0411">Iron-sulfur</keyword>
<dbReference type="InterPro" id="IPR004453">
    <property type="entry name" value="QueG"/>
</dbReference>
<keyword evidence="1" id="KW-0479">Metal-binding</keyword>
<proteinExistence type="predicted"/>
<feature type="domain" description="4Fe-4S ferredoxin-type" evidence="2">
    <location>
        <begin position="171"/>
        <end position="202"/>
    </location>
</feature>
<reference evidence="3" key="1">
    <citation type="submission" date="2020-12" db="EMBL/GenBank/DDBJ databases">
        <title>Clostridium thailandense sp. nov., a novel acetogenic bacterium isolated from peat land soil in Thailand.</title>
        <authorList>
            <person name="Chaikitkaew S."/>
            <person name="Birkeland N.K."/>
        </authorList>
    </citation>
    <scope>NUCLEOTIDE SEQUENCE</scope>
    <source>
        <strain evidence="3">DSM 17425</strain>
    </source>
</reference>
<keyword evidence="1" id="KW-0004">4Fe-4S</keyword>
<dbReference type="GO" id="GO:0052693">
    <property type="term" value="F:epoxyqueuosine reductase activity"/>
    <property type="evidence" value="ECO:0007669"/>
    <property type="project" value="TreeGrafter"/>
</dbReference>
<dbReference type="GO" id="GO:0008616">
    <property type="term" value="P:tRNA queuosine(34) biosynthetic process"/>
    <property type="evidence" value="ECO:0007669"/>
    <property type="project" value="InterPro"/>
</dbReference>
<dbReference type="PROSITE" id="PS51379">
    <property type="entry name" value="4FE4S_FER_2"/>
    <property type="match status" value="1"/>
</dbReference>
<keyword evidence="4" id="KW-1185">Reference proteome</keyword>
<dbReference type="EMBL" id="JAEEGB010000013">
    <property type="protein sequence ID" value="MBI6873262.1"/>
    <property type="molecule type" value="Genomic_DNA"/>
</dbReference>
<evidence type="ECO:0000256" key="1">
    <source>
        <dbReference type="ARBA" id="ARBA00022485"/>
    </source>
</evidence>
<dbReference type="PANTHER" id="PTHR30002">
    <property type="entry name" value="EPOXYQUEUOSINE REDUCTASE"/>
    <property type="match status" value="1"/>
</dbReference>
<dbReference type="AlphaFoldDB" id="A0A934HYA7"/>